<evidence type="ECO:0000256" key="1">
    <source>
        <dbReference type="SAM" id="MobiDB-lite"/>
    </source>
</evidence>
<evidence type="ECO:0000313" key="2">
    <source>
        <dbReference type="EMBL" id="KAF5329418.1"/>
    </source>
</evidence>
<gene>
    <name evidence="2" type="ORF">D9619_009149</name>
</gene>
<comment type="caution">
    <text evidence="2">The sequence shown here is derived from an EMBL/GenBank/DDBJ whole genome shotgun (WGS) entry which is preliminary data.</text>
</comment>
<accession>A0A8H5BU63</accession>
<feature type="compositionally biased region" description="Low complexity" evidence="1">
    <location>
        <begin position="183"/>
        <end position="194"/>
    </location>
</feature>
<feature type="region of interest" description="Disordered" evidence="1">
    <location>
        <begin position="146"/>
        <end position="194"/>
    </location>
</feature>
<sequence>MRRGFGLLSESSRTIRLPLDKQHQPTLLIYILGISQRHSDITFIPPQQQSAHFARGRHRLEHPRRRPDISQHASTLSRGRLVENVPRRYTGLYTTLFICLYCVASSRRTGLTLSSLRPERRVLPFCRRASYATLAVHIQHVSITASTPDGRHPLPHALGALATPQTRKSNPLRPAKSEQRDTPPSGGSAPSSSACRRCLQNKHEGLDRSVVRVADLACKPHVMTFRRLKTRIRLKSRDFADKRDFISTSGR</sequence>
<proteinExistence type="predicted"/>
<evidence type="ECO:0000313" key="3">
    <source>
        <dbReference type="Proteomes" id="UP000567179"/>
    </source>
</evidence>
<protein>
    <submittedName>
        <fullName evidence="2">Uncharacterized protein</fullName>
    </submittedName>
</protein>
<name>A0A8H5BU63_9AGAR</name>
<dbReference type="Proteomes" id="UP000567179">
    <property type="component" value="Unassembled WGS sequence"/>
</dbReference>
<dbReference type="AlphaFoldDB" id="A0A8H5BU63"/>
<reference evidence="2 3" key="1">
    <citation type="journal article" date="2020" name="ISME J.">
        <title>Uncovering the hidden diversity of litter-decomposition mechanisms in mushroom-forming fungi.</title>
        <authorList>
            <person name="Floudas D."/>
            <person name="Bentzer J."/>
            <person name="Ahren D."/>
            <person name="Johansson T."/>
            <person name="Persson P."/>
            <person name="Tunlid A."/>
        </authorList>
    </citation>
    <scope>NUCLEOTIDE SEQUENCE [LARGE SCALE GENOMIC DNA]</scope>
    <source>
        <strain evidence="2 3">CBS 101986</strain>
    </source>
</reference>
<dbReference type="EMBL" id="JAACJJ010000002">
    <property type="protein sequence ID" value="KAF5329418.1"/>
    <property type="molecule type" value="Genomic_DNA"/>
</dbReference>
<organism evidence="2 3">
    <name type="scientific">Psilocybe cf. subviscida</name>
    <dbReference type="NCBI Taxonomy" id="2480587"/>
    <lineage>
        <taxon>Eukaryota</taxon>
        <taxon>Fungi</taxon>
        <taxon>Dikarya</taxon>
        <taxon>Basidiomycota</taxon>
        <taxon>Agaricomycotina</taxon>
        <taxon>Agaricomycetes</taxon>
        <taxon>Agaricomycetidae</taxon>
        <taxon>Agaricales</taxon>
        <taxon>Agaricineae</taxon>
        <taxon>Strophariaceae</taxon>
        <taxon>Psilocybe</taxon>
    </lineage>
</organism>
<keyword evidence="3" id="KW-1185">Reference proteome</keyword>